<dbReference type="Gene3D" id="1.10.246.130">
    <property type="match status" value="1"/>
</dbReference>
<dbReference type="PRINTS" id="PR01210">
    <property type="entry name" value="GGTRANSPTASE"/>
</dbReference>
<dbReference type="PANTHER" id="PTHR43881">
    <property type="entry name" value="GAMMA-GLUTAMYLTRANSPEPTIDASE (AFU_ORTHOLOGUE AFUA_4G13580)"/>
    <property type="match status" value="1"/>
</dbReference>
<dbReference type="PANTHER" id="PTHR43881:SF1">
    <property type="entry name" value="GAMMA-GLUTAMYLTRANSPEPTIDASE (AFU_ORTHOLOGUE AFUA_4G13580)"/>
    <property type="match status" value="1"/>
</dbReference>
<name>A5G258_ACICJ</name>
<dbReference type="RefSeq" id="WP_012040283.1">
    <property type="nucleotide sequence ID" value="NC_009484.1"/>
</dbReference>
<dbReference type="EMBL" id="CP000697">
    <property type="protein sequence ID" value="ABQ31940.1"/>
    <property type="molecule type" value="Genomic_DNA"/>
</dbReference>
<protein>
    <submittedName>
        <fullName evidence="1">Gamma-glutamyltransferase 2, Threonine peptidase, MEROPS family T03</fullName>
    </submittedName>
</protein>
<dbReference type="GO" id="GO:0016740">
    <property type="term" value="F:transferase activity"/>
    <property type="evidence" value="ECO:0007669"/>
    <property type="project" value="UniProtKB-KW"/>
</dbReference>
<dbReference type="HOGENOM" id="CLU_014813_3_2_5"/>
<dbReference type="Gene3D" id="3.60.20.40">
    <property type="match status" value="1"/>
</dbReference>
<dbReference type="STRING" id="349163.Acry_2749"/>
<dbReference type="InterPro" id="IPR029055">
    <property type="entry name" value="Ntn_hydrolases_N"/>
</dbReference>
<keyword evidence="1" id="KW-0808">Transferase</keyword>
<proteinExistence type="predicted"/>
<gene>
    <name evidence="1" type="ordered locus">Acry_2749</name>
</gene>
<reference evidence="1 2" key="1">
    <citation type="submission" date="2007-05" db="EMBL/GenBank/DDBJ databases">
        <title>Complete sequence of chromosome of Acidiphilium cryptum JF-5.</title>
        <authorList>
            <consortium name="US DOE Joint Genome Institute"/>
            <person name="Copeland A."/>
            <person name="Lucas S."/>
            <person name="Lapidus A."/>
            <person name="Barry K."/>
            <person name="Detter J.C."/>
            <person name="Glavina del Rio T."/>
            <person name="Hammon N."/>
            <person name="Israni S."/>
            <person name="Dalin E."/>
            <person name="Tice H."/>
            <person name="Pitluck S."/>
            <person name="Sims D."/>
            <person name="Brettin T."/>
            <person name="Bruce D."/>
            <person name="Han C."/>
            <person name="Schmutz J."/>
            <person name="Larimer F."/>
            <person name="Land M."/>
            <person name="Hauser L."/>
            <person name="Kyrpides N."/>
            <person name="Kim E."/>
            <person name="Magnuson T."/>
            <person name="Richardson P."/>
        </authorList>
    </citation>
    <scope>NUCLEOTIDE SEQUENCE [LARGE SCALE GENOMIC DNA]</scope>
    <source>
        <strain evidence="1 2">JF-5</strain>
    </source>
</reference>
<evidence type="ECO:0000313" key="1">
    <source>
        <dbReference type="EMBL" id="ABQ31940.1"/>
    </source>
</evidence>
<keyword evidence="2" id="KW-1185">Reference proteome</keyword>
<dbReference type="InterPro" id="IPR043138">
    <property type="entry name" value="GGT_lsub"/>
</dbReference>
<dbReference type="Proteomes" id="UP000000245">
    <property type="component" value="Chromosome"/>
</dbReference>
<dbReference type="MEROPS" id="T03.025"/>
<sequence>MRDFDFPGRSAVYAGRAMAATSMPAATLAALDALRAGGNALDAAVTAAAVLGVIEPQSTGIGGDCFCLYKKAGSPEVIALNGSGRAPAGATIDYFESQGIAQFDNISAHAVTVPGAVSAWETLLAAHGRRGLDAALAPAIRYAEEGHPVHPRVAFDWKIAEGKLRRSGAAALLPGGAAPVAGTMFRQPELARTLRAIAKDGAKAFYEGPVAAAIVAELRARGGVHAEADFAAGRTAAKFVTPIRRDFDGLTIWECPPNGSGLLALMLLGILEGFGPAPDGPMGPIRLHRHIEAARLVYRDRDALLADPDQAEVPVAHLLSDDYLGGLRALIRDDRAMVDLPRAGETALPLHRDTVYLCVVDEDGNACSFINSTYESFGSGILAGDTGVVLHNRGMGFRIQRGHPNCIAPGKRPMHTIIPGMATQGGEAVMPFGVMGGHYQPMGQSWLVTNMRQYGLDVQEALDLARVFPFGGQVEVERSVPAATLEGLVARGHKVVRDDRPDARPHGGGQAIWIDRGRGVLIGGSDPRKDGCALGY</sequence>
<dbReference type="AlphaFoldDB" id="A5G258"/>
<dbReference type="SUPFAM" id="SSF56235">
    <property type="entry name" value="N-terminal nucleophile aminohydrolases (Ntn hydrolases)"/>
    <property type="match status" value="1"/>
</dbReference>
<dbReference type="InterPro" id="IPR043137">
    <property type="entry name" value="GGT_ssub_C"/>
</dbReference>
<accession>A5G258</accession>
<dbReference type="eggNOG" id="COG0405">
    <property type="taxonomic scope" value="Bacteria"/>
</dbReference>
<dbReference type="Pfam" id="PF01019">
    <property type="entry name" value="G_glu_transpept"/>
    <property type="match status" value="1"/>
</dbReference>
<evidence type="ECO:0000313" key="2">
    <source>
        <dbReference type="Proteomes" id="UP000000245"/>
    </source>
</evidence>
<dbReference type="KEGG" id="acr:Acry_2749"/>
<dbReference type="InterPro" id="IPR052896">
    <property type="entry name" value="GGT-like_enzyme"/>
</dbReference>
<organism evidence="1 2">
    <name type="scientific">Acidiphilium cryptum (strain JF-5)</name>
    <dbReference type="NCBI Taxonomy" id="349163"/>
    <lineage>
        <taxon>Bacteria</taxon>
        <taxon>Pseudomonadati</taxon>
        <taxon>Pseudomonadota</taxon>
        <taxon>Alphaproteobacteria</taxon>
        <taxon>Acetobacterales</taxon>
        <taxon>Acidocellaceae</taxon>
        <taxon>Acidiphilium</taxon>
    </lineage>
</organism>